<protein>
    <submittedName>
        <fullName evidence="1">Uncharacterized protein</fullName>
    </submittedName>
</protein>
<sequence>MTETKPWERLPGEPAKAYHAFTIYRDLSPKERSLRRVAEVLGYGRSKDKKGRLKVPATIEKWSRRYRWVDRALAWDDEQDRLRREAQREAVEEMLRRHAQEAVALQTKALQRLRELDPSELSPGDVLRYFIEAAKLERISRGEPETITEERHPWIDAVIRAWERRVAKPGE</sequence>
<evidence type="ECO:0000313" key="1">
    <source>
        <dbReference type="EMBL" id="HEX70640.1"/>
    </source>
</evidence>
<dbReference type="AlphaFoldDB" id="A0A7C2ZYB4"/>
<organism evidence="1">
    <name type="scientific">Thermorudis sp</name>
    <dbReference type="NCBI Taxonomy" id="1969470"/>
    <lineage>
        <taxon>Bacteria</taxon>
        <taxon>Pseudomonadati</taxon>
        <taxon>Thermomicrobiota</taxon>
        <taxon>Thermomicrobia</taxon>
        <taxon>Thermomicrobia incertae sedis</taxon>
        <taxon>Thermorudis</taxon>
    </lineage>
</organism>
<dbReference type="EMBL" id="DSID01000402">
    <property type="protein sequence ID" value="HEX70640.1"/>
    <property type="molecule type" value="Genomic_DNA"/>
</dbReference>
<name>A0A7C2ZYB4_9BACT</name>
<proteinExistence type="predicted"/>
<reference evidence="1" key="1">
    <citation type="journal article" date="2020" name="mSystems">
        <title>Genome- and Community-Level Interaction Insights into Carbon Utilization and Element Cycling Functions of Hydrothermarchaeota in Hydrothermal Sediment.</title>
        <authorList>
            <person name="Zhou Z."/>
            <person name="Liu Y."/>
            <person name="Xu W."/>
            <person name="Pan J."/>
            <person name="Luo Z.H."/>
            <person name="Li M."/>
        </authorList>
    </citation>
    <scope>NUCLEOTIDE SEQUENCE [LARGE SCALE GENOMIC DNA]</scope>
    <source>
        <strain evidence="1">SpSt-192</strain>
    </source>
</reference>
<accession>A0A7C2ZYB4</accession>
<comment type="caution">
    <text evidence="1">The sequence shown here is derived from an EMBL/GenBank/DDBJ whole genome shotgun (WGS) entry which is preliminary data.</text>
</comment>
<gene>
    <name evidence="1" type="ORF">ENP13_05285</name>
</gene>